<keyword evidence="1" id="KW-0175">Coiled coil</keyword>
<organism evidence="3 4">
    <name type="scientific">Pristionchus pacificus</name>
    <name type="common">Parasitic nematode worm</name>
    <dbReference type="NCBI Taxonomy" id="54126"/>
    <lineage>
        <taxon>Eukaryota</taxon>
        <taxon>Metazoa</taxon>
        <taxon>Ecdysozoa</taxon>
        <taxon>Nematoda</taxon>
        <taxon>Chromadorea</taxon>
        <taxon>Rhabditida</taxon>
        <taxon>Rhabditina</taxon>
        <taxon>Diplogasteromorpha</taxon>
        <taxon>Diplogasteroidea</taxon>
        <taxon>Neodiplogasteridae</taxon>
        <taxon>Pristionchus</taxon>
    </lineage>
</organism>
<evidence type="ECO:0000313" key="4">
    <source>
        <dbReference type="Proteomes" id="UP000005239"/>
    </source>
</evidence>
<dbReference type="Proteomes" id="UP000005239">
    <property type="component" value="Unassembled WGS sequence"/>
</dbReference>
<protein>
    <submittedName>
        <fullName evidence="3">Uncharacterized protein</fullName>
    </submittedName>
</protein>
<feature type="coiled-coil region" evidence="1">
    <location>
        <begin position="86"/>
        <end position="113"/>
    </location>
</feature>
<keyword evidence="4" id="KW-1185">Reference proteome</keyword>
<gene>
    <name evidence="3" type="primary">WBGene00274499</name>
</gene>
<evidence type="ECO:0000256" key="2">
    <source>
        <dbReference type="SAM" id="MobiDB-lite"/>
    </source>
</evidence>
<evidence type="ECO:0000313" key="3">
    <source>
        <dbReference type="EnsemblMetazoa" id="PPA36130.1"/>
    </source>
</evidence>
<reference evidence="4" key="1">
    <citation type="journal article" date="2008" name="Nat. Genet.">
        <title>The Pristionchus pacificus genome provides a unique perspective on nematode lifestyle and parasitism.</title>
        <authorList>
            <person name="Dieterich C."/>
            <person name="Clifton S.W."/>
            <person name="Schuster L.N."/>
            <person name="Chinwalla A."/>
            <person name="Delehaunty K."/>
            <person name="Dinkelacker I."/>
            <person name="Fulton L."/>
            <person name="Fulton R."/>
            <person name="Godfrey J."/>
            <person name="Minx P."/>
            <person name="Mitreva M."/>
            <person name="Roeseler W."/>
            <person name="Tian H."/>
            <person name="Witte H."/>
            <person name="Yang S.P."/>
            <person name="Wilson R.K."/>
            <person name="Sommer R.J."/>
        </authorList>
    </citation>
    <scope>NUCLEOTIDE SEQUENCE [LARGE SCALE GENOMIC DNA]</scope>
    <source>
        <strain evidence="4">PS312</strain>
    </source>
</reference>
<sequence length="429" mass="48176">MNSTETAISTIVKWKGQSSEIALHSKDKLVRVIDKGFNAMSLILSKESDYEDIYRALDLLDRERSISLKFETVKNDAVRDLVYGLLESVYLTMSELTEELNQMKERERVQVKETRDFDTQTDEEREQSGELSITPVQVHLDLHPTFQNPLFDDAMNAKIEPFEDEVINAIEMNPSSFEANYSAADSIELVAAKEESITPPILFPENQDIAEAPSAMLNDDNVNGETNNENVLEKLKNNNEENSEKTSVPCGKGTAKRKRGRPARAVAPLNYAHFGTECDSPAKSAKKTRKSAPSKVNTYFGGDNETTKKGVSKGSATKRISEVSRPWHRNSPNTTLTTKRSGTDMECVECPLKTKSIKHFVGHLRRNHQTTMNLANLVFLCECGNQSRTDWHNSQCDKANFTIMKVNDDPIRRIGSAGVSEQLKTIQYC</sequence>
<dbReference type="EnsemblMetazoa" id="PPA36130.1">
    <property type="protein sequence ID" value="PPA36130.1"/>
    <property type="gene ID" value="WBGene00274499"/>
</dbReference>
<feature type="region of interest" description="Disordered" evidence="2">
    <location>
        <begin position="276"/>
        <end position="320"/>
    </location>
</feature>
<proteinExistence type="predicted"/>
<dbReference type="AlphaFoldDB" id="A0A2A6CWS9"/>
<feature type="region of interest" description="Disordered" evidence="2">
    <location>
        <begin position="237"/>
        <end position="262"/>
    </location>
</feature>
<name>A0A2A6CWS9_PRIPA</name>
<reference evidence="3" key="2">
    <citation type="submission" date="2022-06" db="UniProtKB">
        <authorList>
            <consortium name="EnsemblMetazoa"/>
        </authorList>
    </citation>
    <scope>IDENTIFICATION</scope>
    <source>
        <strain evidence="3">PS312</strain>
    </source>
</reference>
<accession>A0A2A6CWS9</accession>
<accession>A0A8R1UQ14</accession>
<evidence type="ECO:0000256" key="1">
    <source>
        <dbReference type="SAM" id="Coils"/>
    </source>
</evidence>